<keyword evidence="2" id="KW-1185">Reference proteome</keyword>
<gene>
    <name evidence="1" type="ORF">SAMN04489760_10227</name>
</gene>
<protein>
    <submittedName>
        <fullName evidence="1">Uncharacterized protein</fullName>
    </submittedName>
</protein>
<dbReference type="RefSeq" id="WP_093881959.1">
    <property type="nucleotide sequence ID" value="NZ_FOBS01000002.1"/>
</dbReference>
<proteinExistence type="predicted"/>
<dbReference type="EMBL" id="FOBS01000002">
    <property type="protein sequence ID" value="SEL99016.1"/>
    <property type="molecule type" value="Genomic_DNA"/>
</dbReference>
<organism evidence="1 2">
    <name type="scientific">Syntrophus gentianae</name>
    <dbReference type="NCBI Taxonomy" id="43775"/>
    <lineage>
        <taxon>Bacteria</taxon>
        <taxon>Pseudomonadati</taxon>
        <taxon>Thermodesulfobacteriota</taxon>
        <taxon>Syntrophia</taxon>
        <taxon>Syntrophales</taxon>
        <taxon>Syntrophaceae</taxon>
        <taxon>Syntrophus</taxon>
    </lineage>
</organism>
<name>A0A1H7UQB9_9BACT</name>
<sequence length="60" mass="6723">MESTLAVANAKSVYDFLIFEEVIGASQVTNTGEKFLLIRRKGVVAIDKNFEFTGKLRNEI</sequence>
<dbReference type="Proteomes" id="UP000198744">
    <property type="component" value="Unassembled WGS sequence"/>
</dbReference>
<accession>A0A1H7UQB9</accession>
<evidence type="ECO:0000313" key="1">
    <source>
        <dbReference type="EMBL" id="SEL99016.1"/>
    </source>
</evidence>
<evidence type="ECO:0000313" key="2">
    <source>
        <dbReference type="Proteomes" id="UP000198744"/>
    </source>
</evidence>
<dbReference type="AlphaFoldDB" id="A0A1H7UQB9"/>
<reference evidence="1 2" key="1">
    <citation type="submission" date="2016-10" db="EMBL/GenBank/DDBJ databases">
        <authorList>
            <person name="de Groot N.N."/>
        </authorList>
    </citation>
    <scope>NUCLEOTIDE SEQUENCE [LARGE SCALE GENOMIC DNA]</scope>
    <source>
        <strain evidence="1 2">DSM 8423</strain>
    </source>
</reference>